<comment type="caution">
    <text evidence="2">The sequence shown here is derived from an EMBL/GenBank/DDBJ whole genome shotgun (WGS) entry which is preliminary data.</text>
</comment>
<keyword evidence="1" id="KW-0812">Transmembrane</keyword>
<organism evidence="2 3">
    <name type="scientific">Sulfurirhabdus autotrophica</name>
    <dbReference type="NCBI Taxonomy" id="1706046"/>
    <lineage>
        <taxon>Bacteria</taxon>
        <taxon>Pseudomonadati</taxon>
        <taxon>Pseudomonadota</taxon>
        <taxon>Betaproteobacteria</taxon>
        <taxon>Nitrosomonadales</taxon>
        <taxon>Sulfuricellaceae</taxon>
        <taxon>Sulfurirhabdus</taxon>
    </lineage>
</organism>
<reference evidence="2 3" key="1">
    <citation type="submission" date="2019-03" db="EMBL/GenBank/DDBJ databases">
        <title>Genomic Encyclopedia of Type Strains, Phase IV (KMG-IV): sequencing the most valuable type-strain genomes for metagenomic binning, comparative biology and taxonomic classification.</title>
        <authorList>
            <person name="Goeker M."/>
        </authorList>
    </citation>
    <scope>NUCLEOTIDE SEQUENCE [LARGE SCALE GENOMIC DNA]</scope>
    <source>
        <strain evidence="2 3">DSM 100309</strain>
    </source>
</reference>
<keyword evidence="1" id="KW-0472">Membrane</keyword>
<evidence type="ECO:0000313" key="2">
    <source>
        <dbReference type="EMBL" id="TCV84745.1"/>
    </source>
</evidence>
<dbReference type="OrthoDB" id="8559928at2"/>
<feature type="transmembrane region" description="Helical" evidence="1">
    <location>
        <begin position="32"/>
        <end position="51"/>
    </location>
</feature>
<dbReference type="AlphaFoldDB" id="A0A4R3XY63"/>
<sequence length="265" mass="28904">MTLLETLFGGLILVALLYFALKLFGVSNYWRGVVSGVFPIMAYIGYSMVQWPGGEVVSMHVAVYTATATVLTLLGSRKSKDNQPLHWIPKLITAFFVILFIIMANLMYIASRGVSPSIAKWLLPPAKHAGAGSNTAFPGVVAHEGDAAAAVNQHLKQLERQRKLGWQVELVGLEQLKQNQDHTIVVRLKDKQQAPVEAATVSLSLLRPATALEDQKSIAMPAIGGGVYQAVVKLQNFGRWVAVVDVSKGDDQFQVQKNVIVLKSE</sequence>
<dbReference type="Pfam" id="PF05751">
    <property type="entry name" value="FixH"/>
    <property type="match status" value="1"/>
</dbReference>
<protein>
    <submittedName>
        <fullName evidence="2">FixH protein</fullName>
    </submittedName>
</protein>
<dbReference type="InterPro" id="IPR008620">
    <property type="entry name" value="FixH"/>
</dbReference>
<feature type="transmembrane region" description="Helical" evidence="1">
    <location>
        <begin position="87"/>
        <end position="110"/>
    </location>
</feature>
<proteinExistence type="predicted"/>
<evidence type="ECO:0000256" key="1">
    <source>
        <dbReference type="SAM" id="Phobius"/>
    </source>
</evidence>
<feature type="transmembrane region" description="Helical" evidence="1">
    <location>
        <begin position="6"/>
        <end position="25"/>
    </location>
</feature>
<dbReference type="Proteomes" id="UP000295367">
    <property type="component" value="Unassembled WGS sequence"/>
</dbReference>
<gene>
    <name evidence="2" type="ORF">EDC63_11191</name>
</gene>
<accession>A0A4R3XY63</accession>
<dbReference type="RefSeq" id="WP_124946213.1">
    <property type="nucleotide sequence ID" value="NZ_BHVT01000027.1"/>
</dbReference>
<dbReference type="EMBL" id="SMCO01000011">
    <property type="protein sequence ID" value="TCV84745.1"/>
    <property type="molecule type" value="Genomic_DNA"/>
</dbReference>
<keyword evidence="1" id="KW-1133">Transmembrane helix</keyword>
<keyword evidence="3" id="KW-1185">Reference proteome</keyword>
<name>A0A4R3XY63_9PROT</name>
<feature type="transmembrane region" description="Helical" evidence="1">
    <location>
        <begin position="57"/>
        <end position="75"/>
    </location>
</feature>
<evidence type="ECO:0000313" key="3">
    <source>
        <dbReference type="Proteomes" id="UP000295367"/>
    </source>
</evidence>